<protein>
    <recommendedName>
        <fullName evidence="2">C-type lectin domain-containing protein</fullName>
    </recommendedName>
</protein>
<dbReference type="PANTHER" id="PTHR22803">
    <property type="entry name" value="MANNOSE, PHOSPHOLIPASE, LECTIN RECEPTOR RELATED"/>
    <property type="match status" value="1"/>
</dbReference>
<dbReference type="AlphaFoldDB" id="K7FN15"/>
<evidence type="ECO:0000313" key="4">
    <source>
        <dbReference type="Proteomes" id="UP000007267"/>
    </source>
</evidence>
<dbReference type="EMBL" id="AGCU01017270">
    <property type="status" value="NOT_ANNOTATED_CDS"/>
    <property type="molecule type" value="Genomic_DNA"/>
</dbReference>
<feature type="region of interest" description="Disordered" evidence="1">
    <location>
        <begin position="60"/>
        <end position="82"/>
    </location>
</feature>
<evidence type="ECO:0000313" key="3">
    <source>
        <dbReference type="Ensembl" id="ENSPSIP00000009425.1"/>
    </source>
</evidence>
<evidence type="ECO:0000256" key="1">
    <source>
        <dbReference type="SAM" id="MobiDB-lite"/>
    </source>
</evidence>
<accession>K7FN15</accession>
<evidence type="ECO:0000259" key="2">
    <source>
        <dbReference type="PROSITE" id="PS50041"/>
    </source>
</evidence>
<reference evidence="4" key="2">
    <citation type="journal article" date="2013" name="Nat. Genet.">
        <title>The draft genomes of soft-shell turtle and green sea turtle yield insights into the development and evolution of the turtle-specific body plan.</title>
        <authorList>
            <person name="Wang Z."/>
            <person name="Pascual-Anaya J."/>
            <person name="Zadissa A."/>
            <person name="Li W."/>
            <person name="Niimura Y."/>
            <person name="Huang Z."/>
            <person name="Li C."/>
            <person name="White S."/>
            <person name="Xiong Z."/>
            <person name="Fang D."/>
            <person name="Wang B."/>
            <person name="Ming Y."/>
            <person name="Chen Y."/>
            <person name="Zheng Y."/>
            <person name="Kuraku S."/>
            <person name="Pignatelli M."/>
            <person name="Herrero J."/>
            <person name="Beal K."/>
            <person name="Nozawa M."/>
            <person name="Li Q."/>
            <person name="Wang J."/>
            <person name="Zhang H."/>
            <person name="Yu L."/>
            <person name="Shigenobu S."/>
            <person name="Wang J."/>
            <person name="Liu J."/>
            <person name="Flicek P."/>
            <person name="Searle S."/>
            <person name="Wang J."/>
            <person name="Kuratani S."/>
            <person name="Yin Y."/>
            <person name="Aken B."/>
            <person name="Zhang G."/>
            <person name="Irie N."/>
        </authorList>
    </citation>
    <scope>NUCLEOTIDE SEQUENCE [LARGE SCALE GENOMIC DNA]</scope>
    <source>
        <strain evidence="4">Daiwa-1</strain>
    </source>
</reference>
<reference evidence="3" key="4">
    <citation type="submission" date="2025-09" db="UniProtKB">
        <authorList>
            <consortium name="Ensembl"/>
        </authorList>
    </citation>
    <scope>IDENTIFICATION</scope>
</reference>
<dbReference type="GeneTree" id="ENSGT01040000241247"/>
<feature type="compositionally biased region" description="Basic and acidic residues" evidence="1">
    <location>
        <begin position="70"/>
        <end position="82"/>
    </location>
</feature>
<dbReference type="Proteomes" id="UP000007267">
    <property type="component" value="Unassembled WGS sequence"/>
</dbReference>
<dbReference type="OMA" id="PAKFTAW"/>
<name>K7FN15_PELSI</name>
<dbReference type="Gene3D" id="3.10.100.10">
    <property type="entry name" value="Mannose-Binding Protein A, subunit A"/>
    <property type="match status" value="1"/>
</dbReference>
<dbReference type="HOGENOM" id="CLU_049894_10_3_1"/>
<dbReference type="InterPro" id="IPR016186">
    <property type="entry name" value="C-type_lectin-like/link_sf"/>
</dbReference>
<dbReference type="EMBL" id="AGCU01017269">
    <property type="status" value="NOT_ANNOTATED_CDS"/>
    <property type="molecule type" value="Genomic_DNA"/>
</dbReference>
<reference evidence="4" key="1">
    <citation type="submission" date="2011-10" db="EMBL/GenBank/DDBJ databases">
        <authorList>
            <consortium name="Soft-shell Turtle Genome Consortium"/>
        </authorList>
    </citation>
    <scope>NUCLEOTIDE SEQUENCE [LARGE SCALE GENOMIC DNA]</scope>
    <source>
        <strain evidence="4">Daiwa-1</strain>
    </source>
</reference>
<proteinExistence type="predicted"/>
<dbReference type="EMBL" id="AGCU01017268">
    <property type="status" value="NOT_ANNOTATED_CDS"/>
    <property type="molecule type" value="Genomic_DNA"/>
</dbReference>
<reference evidence="3" key="3">
    <citation type="submission" date="2025-08" db="UniProtKB">
        <authorList>
            <consortium name="Ensembl"/>
        </authorList>
    </citation>
    <scope>IDENTIFICATION</scope>
</reference>
<dbReference type="InterPro" id="IPR001304">
    <property type="entry name" value="C-type_lectin-like"/>
</dbReference>
<keyword evidence="4" id="KW-1185">Reference proteome</keyword>
<dbReference type="Pfam" id="PF00059">
    <property type="entry name" value="Lectin_C"/>
    <property type="match status" value="1"/>
</dbReference>
<sequence>CQDYGRGTHLASIHSTGENDMLAGYVMQHKAKAEPVWIGLSDPEHNRFWKWTDQSPAKFTAWQRGQPDPPSKKEHCVVLERP</sequence>
<dbReference type="InterPro" id="IPR050111">
    <property type="entry name" value="C-type_lectin/snaclec_domain"/>
</dbReference>
<dbReference type="InterPro" id="IPR016187">
    <property type="entry name" value="CTDL_fold"/>
</dbReference>
<dbReference type="PROSITE" id="PS50041">
    <property type="entry name" value="C_TYPE_LECTIN_2"/>
    <property type="match status" value="1"/>
</dbReference>
<organism evidence="3 4">
    <name type="scientific">Pelodiscus sinensis</name>
    <name type="common">Chinese softshell turtle</name>
    <name type="synonym">Trionyx sinensis</name>
    <dbReference type="NCBI Taxonomy" id="13735"/>
    <lineage>
        <taxon>Eukaryota</taxon>
        <taxon>Metazoa</taxon>
        <taxon>Chordata</taxon>
        <taxon>Craniata</taxon>
        <taxon>Vertebrata</taxon>
        <taxon>Euteleostomi</taxon>
        <taxon>Archelosauria</taxon>
        <taxon>Testudinata</taxon>
        <taxon>Testudines</taxon>
        <taxon>Cryptodira</taxon>
        <taxon>Trionychia</taxon>
        <taxon>Trionychidae</taxon>
        <taxon>Pelodiscus</taxon>
    </lineage>
</organism>
<dbReference type="Ensembl" id="ENSPSIT00000009472.1">
    <property type="protein sequence ID" value="ENSPSIP00000009425.1"/>
    <property type="gene ID" value="ENSPSIG00000008585.1"/>
</dbReference>
<dbReference type="SUPFAM" id="SSF56436">
    <property type="entry name" value="C-type lectin-like"/>
    <property type="match status" value="1"/>
</dbReference>
<feature type="domain" description="C-type lectin" evidence="2">
    <location>
        <begin position="1"/>
        <end position="82"/>
    </location>
</feature>